<evidence type="ECO:0000313" key="2">
    <source>
        <dbReference type="EMBL" id="RRT66274.1"/>
    </source>
</evidence>
<dbReference type="EMBL" id="AMZH03005489">
    <property type="protein sequence ID" value="RRT66274.1"/>
    <property type="molecule type" value="Genomic_DNA"/>
</dbReference>
<name>A0A444F0I2_ENSVE</name>
<proteinExistence type="predicted"/>
<dbReference type="GO" id="GO:0005886">
    <property type="term" value="C:plasma membrane"/>
    <property type="evidence" value="ECO:0007669"/>
    <property type="project" value="TreeGrafter"/>
</dbReference>
<sequence>MVDSKEFAVGIFDALARRRRQNVERITKEELYDFWLQISDQSFDARLQIFFDMYAITTLIILSASANKLAKLKEQAEEYAALIMEELDPENLGYIELWQLEGLLLQRDTYMNYSRPLSTASAAAWSQTIPGGAPKPPRRPWFSPRRAATRLRLAARENWQRAWVVALWVAAMAGLFAWKFTQYRQRTAFRVMGYCLPTAKGAAETLKLNMSLVLLPVCRNTLTWLRSTRARLFVPFDDNITFHKVGGSNAFTLFCRRRSDA</sequence>
<dbReference type="PANTHER" id="PTHR11972">
    <property type="entry name" value="NADPH OXIDASE"/>
    <property type="match status" value="1"/>
</dbReference>
<dbReference type="SUPFAM" id="SSF47473">
    <property type="entry name" value="EF-hand"/>
    <property type="match status" value="1"/>
</dbReference>
<evidence type="ECO:0000313" key="3">
    <source>
        <dbReference type="Proteomes" id="UP000287651"/>
    </source>
</evidence>
<dbReference type="Pfam" id="PF08414">
    <property type="entry name" value="NADPH_Ox"/>
    <property type="match status" value="1"/>
</dbReference>
<evidence type="ECO:0000256" key="1">
    <source>
        <dbReference type="ARBA" id="ARBA00023002"/>
    </source>
</evidence>
<dbReference type="PANTHER" id="PTHR11972:SF44">
    <property type="entry name" value="RESPIRATORY BURST OXIDASE HOMOLOG PROTEIN E"/>
    <property type="match status" value="1"/>
</dbReference>
<dbReference type="Proteomes" id="UP000287651">
    <property type="component" value="Unassembled WGS sequence"/>
</dbReference>
<reference evidence="2 3" key="1">
    <citation type="journal article" date="2014" name="Agronomy (Basel)">
        <title>A Draft Genome Sequence for Ensete ventricosum, the Drought-Tolerant Tree Against Hunger.</title>
        <authorList>
            <person name="Harrison J."/>
            <person name="Moore K.A."/>
            <person name="Paszkiewicz K."/>
            <person name="Jones T."/>
            <person name="Grant M."/>
            <person name="Ambacheew D."/>
            <person name="Muzemil S."/>
            <person name="Studholme D.J."/>
        </authorList>
    </citation>
    <scope>NUCLEOTIDE SEQUENCE [LARGE SCALE GENOMIC DNA]</scope>
</reference>
<keyword evidence="1" id="KW-0560">Oxidoreductase</keyword>
<dbReference type="InterPro" id="IPR011992">
    <property type="entry name" value="EF-hand-dom_pair"/>
</dbReference>
<accession>A0A444F0I2</accession>
<dbReference type="InterPro" id="IPR050369">
    <property type="entry name" value="RBOH/FRE"/>
</dbReference>
<dbReference type="AlphaFoldDB" id="A0A444F0I2"/>
<comment type="caution">
    <text evidence="2">The sequence shown here is derived from an EMBL/GenBank/DDBJ whole genome shotgun (WGS) entry which is preliminary data.</text>
</comment>
<dbReference type="GO" id="GO:0016174">
    <property type="term" value="F:NAD(P)H oxidase H2O2-forming activity"/>
    <property type="evidence" value="ECO:0007669"/>
    <property type="project" value="TreeGrafter"/>
</dbReference>
<organism evidence="2 3">
    <name type="scientific">Ensete ventricosum</name>
    <name type="common">Abyssinian banana</name>
    <name type="synonym">Musa ensete</name>
    <dbReference type="NCBI Taxonomy" id="4639"/>
    <lineage>
        <taxon>Eukaryota</taxon>
        <taxon>Viridiplantae</taxon>
        <taxon>Streptophyta</taxon>
        <taxon>Embryophyta</taxon>
        <taxon>Tracheophyta</taxon>
        <taxon>Spermatophyta</taxon>
        <taxon>Magnoliopsida</taxon>
        <taxon>Liliopsida</taxon>
        <taxon>Zingiberales</taxon>
        <taxon>Musaceae</taxon>
        <taxon>Ensete</taxon>
    </lineage>
</organism>
<dbReference type="Gene3D" id="1.10.238.10">
    <property type="entry name" value="EF-hand"/>
    <property type="match status" value="1"/>
</dbReference>
<dbReference type="GO" id="GO:0004601">
    <property type="term" value="F:peroxidase activity"/>
    <property type="evidence" value="ECO:0007669"/>
    <property type="project" value="InterPro"/>
</dbReference>
<protein>
    <submittedName>
        <fullName evidence="2">Uncharacterized protein</fullName>
    </submittedName>
</protein>
<dbReference type="InterPro" id="IPR013623">
    <property type="entry name" value="NADPH_Ox"/>
</dbReference>
<gene>
    <name evidence="2" type="ORF">B296_00034341</name>
</gene>